<feature type="disulfide bond" evidence="5">
    <location>
        <begin position="112"/>
        <end position="139"/>
    </location>
</feature>
<feature type="domain" description="Sushi" evidence="7">
    <location>
        <begin position="378"/>
        <end position="436"/>
    </location>
</feature>
<feature type="domain" description="Sushi" evidence="7">
    <location>
        <begin position="437"/>
        <end position="494"/>
    </location>
</feature>
<keyword evidence="4 5" id="KW-1015">Disulfide bond</keyword>
<feature type="domain" description="Sushi" evidence="7">
    <location>
        <begin position="777"/>
        <end position="835"/>
    </location>
</feature>
<dbReference type="InterPro" id="IPR000436">
    <property type="entry name" value="Sushi_SCR_CCP_dom"/>
</dbReference>
<dbReference type="CDD" id="cd00033">
    <property type="entry name" value="CCP"/>
    <property type="match status" value="6"/>
</dbReference>
<dbReference type="ZFIN" id="ZDB-GENE-050208-661">
    <property type="gene designation" value="cfh"/>
</dbReference>
<dbReference type="OrthoDB" id="10051774at2759"/>
<evidence type="ECO:0000256" key="6">
    <source>
        <dbReference type="SAM" id="SignalP"/>
    </source>
</evidence>
<reference evidence="9" key="3">
    <citation type="journal article" date="2013" name="Nature">
        <title>The zebrafish reference genome sequence and its relationship to the human genome.</title>
        <authorList>
            <consortium name="Genome Reference Consortium Zebrafish"/>
            <person name="Howe K."/>
            <person name="Clark M.D."/>
            <person name="Torroja C.F."/>
            <person name="Torrance J."/>
            <person name="Berthelot C."/>
            <person name="Muffato M."/>
            <person name="Collins J.E."/>
            <person name="Humphray S."/>
            <person name="McLaren K."/>
            <person name="Matthews L."/>
            <person name="McLaren S."/>
            <person name="Sealy I."/>
            <person name="Caccamo M."/>
            <person name="Churcher C."/>
            <person name="Scott C."/>
            <person name="Barrett J.C."/>
            <person name="Koch R."/>
            <person name="Rauch G.J."/>
            <person name="White S."/>
            <person name="Chow W."/>
            <person name="Kilian B."/>
            <person name="Quintais L.T."/>
            <person name="Guerra-Assuncao J.A."/>
            <person name="Zhou Y."/>
            <person name="Gu Y."/>
            <person name="Yen J."/>
            <person name="Vogel J.H."/>
            <person name="Eyre T."/>
            <person name="Redmond S."/>
            <person name="Banerjee R."/>
            <person name="Chi J."/>
            <person name="Fu B."/>
            <person name="Langley E."/>
            <person name="Maguire S.F."/>
            <person name="Laird G.K."/>
            <person name="Lloyd D."/>
            <person name="Kenyon E."/>
            <person name="Donaldson S."/>
            <person name="Sehra H."/>
            <person name="Almeida-King J."/>
            <person name="Loveland J."/>
            <person name="Trevanion S."/>
            <person name="Jones M."/>
            <person name="Quail M."/>
            <person name="Willey D."/>
            <person name="Hunt A."/>
            <person name="Burton J."/>
            <person name="Sims S."/>
            <person name="McLay K."/>
            <person name="Plumb B."/>
            <person name="Davis J."/>
            <person name="Clee C."/>
            <person name="Oliver K."/>
            <person name="Clark R."/>
            <person name="Riddle C."/>
            <person name="Elliot D."/>
            <person name="Eliott D."/>
            <person name="Threadgold G."/>
            <person name="Harden G."/>
            <person name="Ware D."/>
            <person name="Begum S."/>
            <person name="Mortimore B."/>
            <person name="Mortimer B."/>
            <person name="Kerry G."/>
            <person name="Heath P."/>
            <person name="Phillimore B."/>
            <person name="Tracey A."/>
            <person name="Corby N."/>
            <person name="Dunn M."/>
            <person name="Johnson C."/>
            <person name="Wood J."/>
            <person name="Clark S."/>
            <person name="Pelan S."/>
            <person name="Griffiths G."/>
            <person name="Smith M."/>
            <person name="Glithero R."/>
            <person name="Howden P."/>
            <person name="Barker N."/>
            <person name="Lloyd C."/>
            <person name="Stevens C."/>
            <person name="Harley J."/>
            <person name="Holt K."/>
            <person name="Panagiotidis G."/>
            <person name="Lovell J."/>
            <person name="Beasley H."/>
            <person name="Henderson C."/>
            <person name="Gordon D."/>
            <person name="Auger K."/>
            <person name="Wright D."/>
            <person name="Collins J."/>
            <person name="Raisen C."/>
            <person name="Dyer L."/>
            <person name="Leung K."/>
            <person name="Robertson L."/>
            <person name="Ambridge K."/>
            <person name="Leongamornlert D."/>
            <person name="McGuire S."/>
            <person name="Gilderthorp R."/>
            <person name="Griffiths C."/>
            <person name="Manthravadi D."/>
            <person name="Nichol S."/>
            <person name="Barker G."/>
            <person name="Whitehead S."/>
            <person name="Kay M."/>
            <person name="Brown J."/>
            <person name="Murnane C."/>
            <person name="Gray E."/>
            <person name="Humphries M."/>
            <person name="Sycamore N."/>
            <person name="Barker D."/>
            <person name="Saunders D."/>
            <person name="Wallis J."/>
            <person name="Babbage A."/>
            <person name="Hammond S."/>
            <person name="Mashreghi-Mohammadi M."/>
            <person name="Barr L."/>
            <person name="Martin S."/>
            <person name="Wray P."/>
            <person name="Ellington A."/>
            <person name="Matthews N."/>
            <person name="Ellwood M."/>
            <person name="Woodmansey R."/>
            <person name="Clark G."/>
            <person name="Cooper J."/>
            <person name="Cooper J."/>
            <person name="Tromans A."/>
            <person name="Grafham D."/>
            <person name="Skuce C."/>
            <person name="Pandian R."/>
            <person name="Andrews R."/>
            <person name="Harrison E."/>
            <person name="Kimberley A."/>
            <person name="Garnett J."/>
            <person name="Fosker N."/>
            <person name="Hall R."/>
            <person name="Garner P."/>
            <person name="Kelly D."/>
            <person name="Bird C."/>
            <person name="Palmer S."/>
            <person name="Gehring I."/>
            <person name="Berger A."/>
            <person name="Dooley C.M."/>
            <person name="Ersan-Urun Z."/>
            <person name="Eser C."/>
            <person name="Geiger H."/>
            <person name="Geisler M."/>
            <person name="Karotki L."/>
            <person name="Kirn A."/>
            <person name="Konantz J."/>
            <person name="Konantz M."/>
            <person name="Oberlander M."/>
            <person name="Rudolph-Geiger S."/>
            <person name="Teucke M."/>
            <person name="Lanz C."/>
            <person name="Raddatz G."/>
            <person name="Osoegawa K."/>
            <person name="Zhu B."/>
            <person name="Rapp A."/>
            <person name="Widaa S."/>
            <person name="Langford C."/>
            <person name="Yang F."/>
            <person name="Schuster S.C."/>
            <person name="Carter N.P."/>
            <person name="Harrow J."/>
            <person name="Ning Z."/>
            <person name="Herrero J."/>
            <person name="Searle S.M."/>
            <person name="Enright A."/>
            <person name="Geisler R."/>
            <person name="Plasterk R.H."/>
            <person name="Lee C."/>
            <person name="Westerfield M."/>
            <person name="de Jong P.J."/>
            <person name="Zon L.I."/>
            <person name="Postlethwait J.H."/>
            <person name="Nusslein-Volhard C."/>
            <person name="Hubbard T.J."/>
            <person name="Roest Crollius H."/>
            <person name="Rogers J."/>
            <person name="Stemple D.L."/>
        </authorList>
    </citation>
    <scope>NUCLEOTIDE SEQUENCE [LARGE SCALE GENOMIC DNA]</scope>
</reference>
<dbReference type="EC" id="4.2.1.2" evidence="10"/>
<dbReference type="Proteomes" id="UP000000437">
    <property type="component" value="Chromosome 22"/>
</dbReference>
<reference evidence="10" key="2">
    <citation type="journal article" date="2012" name="Funct. Integr. Genomics">
        <title>Regulator of complement activation (RCA) group 2 gene cluster in zebrafish: identification, expression, and evolution.</title>
        <authorList>
            <person name="Wu J."/>
            <person name="Li H."/>
            <person name="Zhang S."/>
        </authorList>
    </citation>
    <scope>NUCLEOTIDE SEQUENCE</scope>
</reference>
<feature type="disulfide bond" evidence="5">
    <location>
        <begin position="144"/>
        <end position="187"/>
    </location>
</feature>
<evidence type="ECO:0000313" key="11">
    <source>
        <dbReference type="ZFIN" id="ZDB-GENE-050208-661"/>
    </source>
</evidence>
<evidence type="ECO:0000256" key="4">
    <source>
        <dbReference type="ARBA" id="ARBA00023157"/>
    </source>
</evidence>
<evidence type="ECO:0007829" key="12">
    <source>
        <dbReference type="PeptideAtlas" id="E2FHP4"/>
    </source>
</evidence>
<keyword evidence="9" id="KW-1185">Reference proteome</keyword>
<evidence type="ECO:0000313" key="9">
    <source>
        <dbReference type="Proteomes" id="UP000000437"/>
    </source>
</evidence>
<evidence type="ECO:0000256" key="5">
    <source>
        <dbReference type="PROSITE-ProRule" id="PRU00302"/>
    </source>
</evidence>
<evidence type="ECO:0000259" key="7">
    <source>
        <dbReference type="PROSITE" id="PS50923"/>
    </source>
</evidence>
<feature type="disulfide bond" evidence="5">
    <location>
        <begin position="664"/>
        <end position="707"/>
    </location>
</feature>
<name>E2FHP4_DANRE</name>
<gene>
    <name evidence="10 11" type="primary">cfh</name>
    <name evidence="10" type="synonym">im:7147412</name>
    <name evidence="10" type="synonym">si:ch211-207o17.2</name>
</gene>
<dbReference type="InterPro" id="IPR051503">
    <property type="entry name" value="ComplSys_Reg/VirEntry_Med"/>
</dbReference>
<feature type="domain" description="Sushi" evidence="7">
    <location>
        <begin position="142"/>
        <end position="202"/>
    </location>
</feature>
<evidence type="ECO:0000256" key="2">
    <source>
        <dbReference type="ARBA" id="ARBA00022659"/>
    </source>
</evidence>
<reference evidence="10" key="5">
    <citation type="journal article" date="2018" name="J. Hazard. Mater.">
        <title>Transcriptomic response and perturbation of toxicity pathways in zebrafish larvae after exposure to graphene quantum dots (GQDs).</title>
        <authorList>
            <person name="Deng S."/>
            <person name="Jia P.P."/>
            <person name="Zhang J.H."/>
            <person name="Junaid M."/>
            <person name="Niu A."/>
            <person name="Ma Y.B."/>
            <person name="Fu A."/>
            <person name="Pei D.S."/>
        </authorList>
    </citation>
    <scope>NUCLEOTIDE SEQUENCE</scope>
</reference>
<feature type="domain" description="Sushi" evidence="7">
    <location>
        <begin position="81"/>
        <end position="141"/>
    </location>
</feature>
<reference evidence="10" key="7">
    <citation type="journal article" date="2020" name="Biomed. Pharmacother.">
        <title>Hepatotoxicity assessment of Rhizoma Paridis in adult zebrafish through proteomes and metabolome.</title>
        <authorList>
            <person name="Jia Z."/>
            <person name="Zhao C."/>
            <person name="Wang M."/>
            <person name="Zhao X."/>
            <person name="Zhang W."/>
            <person name="Han T."/>
            <person name="Xia Q."/>
            <person name="Han Z."/>
            <person name="Lin R."/>
            <person name="Li X."/>
        </authorList>
    </citation>
    <scope>NUCLEOTIDE SEQUENCE</scope>
</reference>
<reference evidence="8 10" key="1">
    <citation type="journal article" date="2010" name="Funct. Integr. Genomics">
        <title>Zebrafish complement factor H and its related genes: identification, evolution, and expression.</title>
        <authorList>
            <person name="Sun G."/>
            <person name="Li H."/>
            <person name="Wang Y."/>
            <person name="Zhang B."/>
            <person name="Zhang S."/>
        </authorList>
    </citation>
    <scope>NUCLEOTIDE SEQUENCE</scope>
</reference>
<keyword evidence="2 5" id="KW-0768">Sushi</keyword>
<dbReference type="KEGG" id="dre:553297"/>
<feature type="domain" description="Sushi" evidence="7">
    <location>
        <begin position="23"/>
        <end position="80"/>
    </location>
</feature>
<feature type="domain" description="Sushi" evidence="7">
    <location>
        <begin position="662"/>
        <end position="720"/>
    </location>
</feature>
<feature type="domain" description="Sushi" evidence="7">
    <location>
        <begin position="602"/>
        <end position="660"/>
    </location>
</feature>
<feature type="domain" description="Sushi" evidence="7">
    <location>
        <begin position="203"/>
        <end position="258"/>
    </location>
</feature>
<reference evidence="10" key="6">
    <citation type="journal article" date="2018" name="Sci. Rep.">
        <title>Innate immune system activation in zebrafish and cellular models of Diamond Blackfan Anemia.</title>
        <authorList>
            <person name="Danilova N."/>
            <person name="Wilkes M."/>
            <person name="Bibikova E."/>
            <person name="Youn M.Y."/>
            <person name="Sakamoto K.M."/>
            <person name="Lin S."/>
        </authorList>
    </citation>
    <scope>NUCLEOTIDE SEQUENCE</scope>
</reference>
<feature type="disulfide bond" evidence="5">
    <location>
        <begin position="779"/>
        <end position="822"/>
    </location>
</feature>
<keyword evidence="3 6" id="KW-0732">Signal</keyword>
<accession>E2FHP4</accession>
<dbReference type="AlphaFoldDB" id="E2FHP4"/>
<evidence type="ECO:0000256" key="1">
    <source>
        <dbReference type="ARBA" id="ARBA00004328"/>
    </source>
</evidence>
<dbReference type="SUPFAM" id="SSF57535">
    <property type="entry name" value="Complement control module/SCR domain"/>
    <property type="match status" value="11"/>
</dbReference>
<feature type="disulfide bond" evidence="5">
    <location>
        <begin position="604"/>
        <end position="647"/>
    </location>
</feature>
<reference evidence="10" key="10">
    <citation type="submission" date="2025-04" db="UniProtKB">
        <authorList>
            <consortium name="RefSeq"/>
        </authorList>
    </citation>
    <scope>IDENTIFICATION</scope>
</reference>
<keyword evidence="12" id="KW-1267">Proteomics identification</keyword>
<dbReference type="PROSITE" id="PS50923">
    <property type="entry name" value="SUSHI"/>
    <property type="match status" value="10"/>
</dbReference>
<dbReference type="Reactome" id="R-DRE-140875">
    <property type="pathway name" value="Common Pathway of Fibrin Clot Formation"/>
</dbReference>
<evidence type="ECO:0000313" key="10">
    <source>
        <dbReference type="RefSeq" id="NP_001186119.1"/>
    </source>
</evidence>
<dbReference type="PhylomeDB" id="E2FHP4"/>
<evidence type="ECO:0000313" key="8">
    <source>
        <dbReference type="EMBL" id="ADK32771.1"/>
    </source>
</evidence>
<dbReference type="Gene3D" id="2.10.70.10">
    <property type="entry name" value="Complement Module, domain 1"/>
    <property type="match status" value="13"/>
</dbReference>
<dbReference type="GeneID" id="553297"/>
<dbReference type="Pfam" id="PF00084">
    <property type="entry name" value="Sushi"/>
    <property type="match status" value="10"/>
</dbReference>
<organism evidence="8">
    <name type="scientific">Danio rerio</name>
    <name type="common">Zebrafish</name>
    <name type="synonym">Brachydanio rerio</name>
    <dbReference type="NCBI Taxonomy" id="7955"/>
    <lineage>
        <taxon>Eukaryota</taxon>
        <taxon>Metazoa</taxon>
        <taxon>Chordata</taxon>
        <taxon>Craniata</taxon>
        <taxon>Vertebrata</taxon>
        <taxon>Euteleostomi</taxon>
        <taxon>Actinopterygii</taxon>
        <taxon>Neopterygii</taxon>
        <taxon>Teleostei</taxon>
        <taxon>Ostariophysi</taxon>
        <taxon>Cypriniformes</taxon>
        <taxon>Danionidae</taxon>
        <taxon>Danioninae</taxon>
        <taxon>Danio</taxon>
    </lineage>
</organism>
<feature type="signal peptide" evidence="6">
    <location>
        <begin position="1"/>
        <end position="22"/>
    </location>
</feature>
<dbReference type="PANTHER" id="PTHR45785">
    <property type="entry name" value="COMPLEMENT FACTOR H-RELATED"/>
    <property type="match status" value="1"/>
</dbReference>
<feature type="chain" id="PRO_5035035236" evidence="6 10">
    <location>
        <begin position="23"/>
        <end position="901"/>
    </location>
</feature>
<reference evidence="10" key="4">
    <citation type="journal article" date="2015" name="Environ. Pollut.">
        <title>Differential embryotoxicity of the organic pollutants in rural and urban air particles.</title>
        <authorList>
            <person name="Mesquita S.R."/>
            <person name="van Drooge B.L."/>
            <person name="Oliveira E."/>
            <person name="Grimalt J.O."/>
            <person name="Barata C."/>
            <person name="Vieira N."/>
            <person name="Guimaraes L."/>
            <person name="Pina B."/>
        </authorList>
    </citation>
    <scope>NUCLEOTIDE SEQUENCE</scope>
</reference>
<dbReference type="InterPro" id="IPR035976">
    <property type="entry name" value="Sushi/SCR/CCP_sf"/>
</dbReference>
<dbReference type="Reactome" id="R-DRE-977606">
    <property type="pathway name" value="Regulation of Complement cascade"/>
</dbReference>
<protein>
    <submittedName>
        <fullName evidence="8 10">Complement factor H</fullName>
        <ecNumber evidence="10">4.2.1.2</ecNumber>
    </submittedName>
</protein>
<dbReference type="CTD" id="3075"/>
<dbReference type="PANTHER" id="PTHR45785:SF2">
    <property type="entry name" value="COMPLEMENT FACTOR H-RELATED"/>
    <property type="match status" value="1"/>
</dbReference>
<dbReference type="SMART" id="SM00032">
    <property type="entry name" value="CCP"/>
    <property type="match status" value="14"/>
</dbReference>
<dbReference type="AGR" id="ZFIN:ZDB-GENE-050208-661"/>
<proteinExistence type="evidence at protein level"/>
<dbReference type="EMBL" id="HM149232">
    <property type="protein sequence ID" value="ADK32771.1"/>
    <property type="molecule type" value="mRNA"/>
</dbReference>
<comment type="caution">
    <text evidence="5">Lacks conserved residue(s) required for the propagation of feature annotation.</text>
</comment>
<dbReference type="GO" id="GO:0004333">
    <property type="term" value="F:fumarate hydratase activity"/>
    <property type="evidence" value="ECO:0007669"/>
    <property type="project" value="UniProtKB-EC"/>
</dbReference>
<evidence type="ECO:0000256" key="3">
    <source>
        <dbReference type="ARBA" id="ARBA00022729"/>
    </source>
</evidence>
<comment type="subcellular location">
    <subcellularLocation>
        <location evidence="1">Virion</location>
    </subcellularLocation>
</comment>
<sequence>MNVPVKLLGFVVWLLCLKCGQCKDCLRDDITYENVEPVSEASYADGKTVKVTCETGYTGMYRLKCENGKWSENIARPCAKKKCSHPGDAANADFKLLDGTEFVFGTTVVHTCKKGYEMTSRINQRTCRSQGWDNAIPECEAVKCPAIRTDREVIASGNTEEGNYGEVIHFECASSEKKIDGSRDIHCTEKGDWSAPVPNCIEITCTAPDLLNGEFIDLMPVYQKDATLKYRCNQGYKIRDAFPRCASHGWTLNPECDVVTCELTSNYEVKKVVPEGKTIFKAGERVTITCTEKTWFRSKETSRTFTCQDDGQWDSNPVCEVITCEPPSRDQHVSTSFWRTWKLDESKYYECVWGYYKKAEEATCTRDGLTPKPLCVEIVCASPDLPNAKITRGQESKYKLNAAIEYKCHPGFEPQGTVQITCISSGQWSGIQKCTGMCGRPDIRNAKIEGALRQSYSTASTLQYKCNPGFEPEETVEITCNPQAQWTGLQQCTEKQDCDSLHVKNGFSQPLNKKEVLYSCNEGYKPLTGEWWSSVTCSKGSDAPLCIREEECGDLPSVQNGKLKLKDQKTAEVDCDPGFISDPPSIKCIRGTWETPTCNAGVRCSTPPKVVNALITSKPKLFYIDKSIVTYACRSPFTMKGQSTVSCLNGKWEETPICEGGDQCDAPPKVENADITSKHEDFYVDGSSVTYACRTPFSMKGESTVFCRFGIWEEPPTCEAKCPRPFENFMELEKDKDEYDNKETLKYKCLKPYNKIPGGEWICENGKWTGDFVCTSDICPPPPYIENGSYNSRNPDDNIPTEVSYKCNSYYVLSGRKEYYRCENGRWETPPKCLKPCVFSQDILEAHNMKLDQRTTFLMHNHYDYYDCKDGWTTANRGYHYMKVTCLDGKSDIKSCQKDTN</sequence>
<reference evidence="10" key="8">
    <citation type="journal article" date="2020" name="Sci. Rep.">
        <title>Deconvoluting Wavelengths Leading to Fluorescent Light Induced Inflammation and Cellular Stress in Zebrafish (Danio rerio).</title>
        <authorList>
            <person name="Boswell M."/>
            <person name="Boswell W."/>
            <person name="Lu Y."/>
            <person name="Savage M."/>
            <person name="Walter R.B."/>
        </authorList>
    </citation>
    <scope>NUCLEOTIDE SEQUENCE</scope>
</reference>
<reference evidence="10" key="9">
    <citation type="journal article" date="2021" name="J. Proteome Res.">
        <title>High-Resolution Proteomic Profiling Shows Sexual Dimorphism in Zebrafish Heart-Associated Proteins.</title>
        <authorList>
            <person name="Niksirat H."/>
            <person name="Siino V."/>
            <person name="Steinbach C."/>
            <person name="Levander F."/>
        </authorList>
    </citation>
    <scope>NUCLEOTIDE SEQUENCE</scope>
</reference>
<feature type="domain" description="Sushi" evidence="7">
    <location>
        <begin position="259"/>
        <end position="321"/>
    </location>
</feature>
<dbReference type="RefSeq" id="NP_001186119.1">
    <property type="nucleotide sequence ID" value="NM_001199190.1"/>
</dbReference>